<feature type="chain" id="PRO_5028945810" evidence="1">
    <location>
        <begin position="23"/>
        <end position="538"/>
    </location>
</feature>
<dbReference type="Proteomes" id="UP000482295">
    <property type="component" value="Unassembled WGS sequence"/>
</dbReference>
<comment type="caution">
    <text evidence="2">The sequence shown here is derived from an EMBL/GenBank/DDBJ whole genome shotgun (WGS) entry which is preliminary data.</text>
</comment>
<feature type="signal peptide" evidence="1">
    <location>
        <begin position="1"/>
        <end position="22"/>
    </location>
</feature>
<gene>
    <name evidence="2" type="ORF">F0475_11305</name>
</gene>
<keyword evidence="3" id="KW-1185">Reference proteome</keyword>
<keyword evidence="1" id="KW-0732">Signal</keyword>
<reference evidence="2 3" key="1">
    <citation type="submission" date="2019-09" db="EMBL/GenBank/DDBJ databases">
        <title>Prevotella A2879 sp. nov., isolated from an abscess of a patient.</title>
        <authorList>
            <person name="Buhl M."/>
            <person name="Oberhettinger P."/>
        </authorList>
    </citation>
    <scope>NUCLEOTIDE SEQUENCE [LARGE SCALE GENOMIC DNA]</scope>
    <source>
        <strain evidence="2 3">A2879</strain>
    </source>
</reference>
<dbReference type="EMBL" id="VVIQ01000016">
    <property type="protein sequence ID" value="MUL28864.1"/>
    <property type="molecule type" value="Genomic_DNA"/>
</dbReference>
<evidence type="ECO:0000256" key="1">
    <source>
        <dbReference type="SAM" id="SignalP"/>
    </source>
</evidence>
<proteinExistence type="predicted"/>
<protein>
    <submittedName>
        <fullName evidence="2">Uncharacterized protein</fullName>
    </submittedName>
</protein>
<name>A0A7C9HHB5_9BACT</name>
<accession>A0A7C9HHB5</accession>
<dbReference type="AlphaFoldDB" id="A0A7C9HHB5"/>
<evidence type="ECO:0000313" key="3">
    <source>
        <dbReference type="Proteomes" id="UP000482295"/>
    </source>
</evidence>
<organism evidence="2 3">
    <name type="scientific">Prevotella vespertina</name>
    <dbReference type="NCBI Taxonomy" id="2608404"/>
    <lineage>
        <taxon>Bacteria</taxon>
        <taxon>Pseudomonadati</taxon>
        <taxon>Bacteroidota</taxon>
        <taxon>Bacteroidia</taxon>
        <taxon>Bacteroidales</taxon>
        <taxon>Prevotellaceae</taxon>
        <taxon>Prevotella</taxon>
    </lineage>
</organism>
<evidence type="ECO:0000313" key="2">
    <source>
        <dbReference type="EMBL" id="MUL28864.1"/>
    </source>
</evidence>
<sequence>MRKLYSIMLLAVMLLLSVNTFAQGEDNKETAITVNVDDVSRVAVRVNYGQPLDLQNGENTVKVPQYGSIQIEAKTGCFLLGVTRSKLGEDPVDQPISYHKSCSIYVANLDAGISVDVESGTFEEYRDVSFTLKVDDASKVRASLAETQTSLSLQNGDNSIKFVDQLENTLMIGSASYGGAPIYKVTQDGKDIPSNDGEYRVTLTPNTVVSVQANYPDVDCPVKFNFSDEAIKGVISKVMVDGQEVNNYLASNFTVKAGKKISLNFNTNDYALDELKINGKKITIYGISYDYLVADETTIDVKAHKYAMLHAKVSVDTPANITLYRGQSYQNKVVSLVAGENNIEFGERNKYFELKPVSGCKINSVKIDGIPQSASYDGSYQLNLTDGANVEIKTSKIVRDKKATIVIDDLSASPYGFNFERADHSTITMNTGDNTLMFTSDDNPFRFSAYGADANTMVVKLNGQKVASIYPNSTSYEVTLQDGDRLEINIKGDPTGIEAVRQSANGKNEVYRLDGTRVNETKLPRGIYIINGKKVIIK</sequence>
<dbReference type="RefSeq" id="WP_155716686.1">
    <property type="nucleotide sequence ID" value="NZ_VVIQ01000016.1"/>
</dbReference>